<keyword evidence="3" id="KW-1185">Reference proteome</keyword>
<reference evidence="2" key="1">
    <citation type="submission" date="2023-03" db="EMBL/GenBank/DDBJ databases">
        <title>Massive genome expansion in bonnet fungi (Mycena s.s.) driven by repeated elements and novel gene families across ecological guilds.</title>
        <authorList>
            <consortium name="Lawrence Berkeley National Laboratory"/>
            <person name="Harder C.B."/>
            <person name="Miyauchi S."/>
            <person name="Viragh M."/>
            <person name="Kuo A."/>
            <person name="Thoen E."/>
            <person name="Andreopoulos B."/>
            <person name="Lu D."/>
            <person name="Skrede I."/>
            <person name="Drula E."/>
            <person name="Henrissat B."/>
            <person name="Morin E."/>
            <person name="Kohler A."/>
            <person name="Barry K."/>
            <person name="LaButti K."/>
            <person name="Morin E."/>
            <person name="Salamov A."/>
            <person name="Lipzen A."/>
            <person name="Mereny Z."/>
            <person name="Hegedus B."/>
            <person name="Baldrian P."/>
            <person name="Stursova M."/>
            <person name="Weitz H."/>
            <person name="Taylor A."/>
            <person name="Grigoriev I.V."/>
            <person name="Nagy L.G."/>
            <person name="Martin F."/>
            <person name="Kauserud H."/>
        </authorList>
    </citation>
    <scope>NUCLEOTIDE SEQUENCE</scope>
    <source>
        <strain evidence="2">CBHHK173m</strain>
    </source>
</reference>
<accession>A0AAD6XIS1</accession>
<evidence type="ECO:0000313" key="2">
    <source>
        <dbReference type="EMBL" id="KAJ7073510.1"/>
    </source>
</evidence>
<protein>
    <submittedName>
        <fullName evidence="2">Uncharacterized protein</fullName>
    </submittedName>
</protein>
<dbReference type="EMBL" id="JARJCN010000112">
    <property type="protein sequence ID" value="KAJ7073510.1"/>
    <property type="molecule type" value="Genomic_DNA"/>
</dbReference>
<feature type="compositionally biased region" description="Polar residues" evidence="1">
    <location>
        <begin position="7"/>
        <end position="18"/>
    </location>
</feature>
<dbReference type="Proteomes" id="UP001222325">
    <property type="component" value="Unassembled WGS sequence"/>
</dbReference>
<comment type="caution">
    <text evidence="2">The sequence shown here is derived from an EMBL/GenBank/DDBJ whole genome shotgun (WGS) entry which is preliminary data.</text>
</comment>
<evidence type="ECO:0000256" key="1">
    <source>
        <dbReference type="SAM" id="MobiDB-lite"/>
    </source>
</evidence>
<feature type="compositionally biased region" description="Pro residues" evidence="1">
    <location>
        <begin position="23"/>
        <end position="32"/>
    </location>
</feature>
<evidence type="ECO:0000313" key="3">
    <source>
        <dbReference type="Proteomes" id="UP001222325"/>
    </source>
</evidence>
<name>A0AAD6XIS1_9AGAR</name>
<dbReference type="AlphaFoldDB" id="A0AAD6XIS1"/>
<feature type="region of interest" description="Disordered" evidence="1">
    <location>
        <begin position="349"/>
        <end position="380"/>
    </location>
</feature>
<organism evidence="2 3">
    <name type="scientific">Mycena belliarum</name>
    <dbReference type="NCBI Taxonomy" id="1033014"/>
    <lineage>
        <taxon>Eukaryota</taxon>
        <taxon>Fungi</taxon>
        <taxon>Dikarya</taxon>
        <taxon>Basidiomycota</taxon>
        <taxon>Agaricomycotina</taxon>
        <taxon>Agaricomycetes</taxon>
        <taxon>Agaricomycetidae</taxon>
        <taxon>Agaricales</taxon>
        <taxon>Marasmiineae</taxon>
        <taxon>Mycenaceae</taxon>
        <taxon>Mycena</taxon>
    </lineage>
</organism>
<gene>
    <name evidence="2" type="ORF">B0H15DRAFT_868880</name>
</gene>
<proteinExistence type="predicted"/>
<sequence length="401" mass="44021">MRWLSNFFATAGTSSGRESSPPSQRPTPPPNPQGSLSLGSFPIPGSGEAERAPAAQAPHTPQDVSLIRPENHPRRTKCVPMNPELTRILSRAPATARPASVEPSPIHLAAARARAMTAAVKRSTRPGYHLLAPSSAVPPAGGKAYSLQMAVSSSYDTSKLPMAAFFVPLDERIPCAMVDTDQTFPPNHRLLSCIRLPVANTRDAELTPALAALEKRFVAHHAPPHAPLEVTVREVSTLTSIERTPQNVDHDNNTSRQLELDVTRRALTELETRQTLRPGVPYSLTAVGLPSADASTSVLFVPDDPRLPVRESVGNASNMESERRMEFFSVPREVRGEWELYGQFKRKRAVVEDEEDGDGERAAKRPRAAPTQERNTITVRSAPPKDYIWKRGTLEVRPRLF</sequence>
<feature type="region of interest" description="Disordered" evidence="1">
    <location>
        <begin position="1"/>
        <end position="78"/>
    </location>
</feature>